<dbReference type="AlphaFoldDB" id="A0A2P8G9P1"/>
<keyword evidence="1" id="KW-1133">Transmembrane helix</keyword>
<reference evidence="3 4" key="1">
    <citation type="submission" date="2018-03" db="EMBL/GenBank/DDBJ databases">
        <title>Genomic Encyclopedia of Type Strains, Phase III (KMG-III): the genomes of soil and plant-associated and newly described type strains.</title>
        <authorList>
            <person name="Whitman W."/>
        </authorList>
    </citation>
    <scope>NUCLEOTIDE SEQUENCE [LARGE SCALE GENOMIC DNA]</scope>
    <source>
        <strain evidence="3 4">CGMCC 1.12259</strain>
    </source>
</reference>
<evidence type="ECO:0000256" key="1">
    <source>
        <dbReference type="SAM" id="Phobius"/>
    </source>
</evidence>
<comment type="caution">
    <text evidence="3">The sequence shown here is derived from an EMBL/GenBank/DDBJ whole genome shotgun (WGS) entry which is preliminary data.</text>
</comment>
<evidence type="ECO:0000259" key="2">
    <source>
        <dbReference type="Pfam" id="PF18902"/>
    </source>
</evidence>
<dbReference type="EMBL" id="PYAT01000013">
    <property type="protein sequence ID" value="PSL30605.1"/>
    <property type="molecule type" value="Genomic_DNA"/>
</dbReference>
<evidence type="ECO:0000313" key="3">
    <source>
        <dbReference type="EMBL" id="PSL30605.1"/>
    </source>
</evidence>
<dbReference type="InterPro" id="IPR043717">
    <property type="entry name" value="DUF5658"/>
</dbReference>
<accession>A0A2P8G9P1</accession>
<sequence>MIIAENSMPLKKHIWALIILNVLDGMLTFFGLTFGLINEGNPLLQSFSPVTILVIKLLLSLCLFGLLFTPFVFVQSGKWRYFLISTITLYSIILLLHVIWISFLVFF</sequence>
<keyword evidence="1" id="KW-0472">Membrane</keyword>
<keyword evidence="1" id="KW-0812">Transmembrane</keyword>
<feature type="transmembrane region" description="Helical" evidence="1">
    <location>
        <begin position="81"/>
        <end position="106"/>
    </location>
</feature>
<keyword evidence="4" id="KW-1185">Reference proteome</keyword>
<dbReference type="Proteomes" id="UP000242682">
    <property type="component" value="Unassembled WGS sequence"/>
</dbReference>
<evidence type="ECO:0000313" key="4">
    <source>
        <dbReference type="Proteomes" id="UP000242682"/>
    </source>
</evidence>
<dbReference type="Pfam" id="PF18902">
    <property type="entry name" value="DUF5658"/>
    <property type="match status" value="1"/>
</dbReference>
<organism evidence="3 4">
    <name type="scientific">Planomicrobium soli</name>
    <dbReference type="NCBI Taxonomy" id="1176648"/>
    <lineage>
        <taxon>Bacteria</taxon>
        <taxon>Bacillati</taxon>
        <taxon>Bacillota</taxon>
        <taxon>Bacilli</taxon>
        <taxon>Bacillales</taxon>
        <taxon>Caryophanaceae</taxon>
        <taxon>Planomicrobium</taxon>
    </lineage>
</organism>
<feature type="transmembrane region" description="Helical" evidence="1">
    <location>
        <begin position="49"/>
        <end position="74"/>
    </location>
</feature>
<name>A0A2P8G9P1_9BACL</name>
<protein>
    <recommendedName>
        <fullName evidence="2">DUF5658 domain-containing protein</fullName>
    </recommendedName>
</protein>
<proteinExistence type="predicted"/>
<feature type="transmembrane region" description="Helical" evidence="1">
    <location>
        <begin position="14"/>
        <end position="37"/>
    </location>
</feature>
<feature type="domain" description="DUF5658" evidence="2">
    <location>
        <begin position="15"/>
        <end position="102"/>
    </location>
</feature>
<gene>
    <name evidence="3" type="ORF">B0H99_11330</name>
</gene>